<proteinExistence type="predicted"/>
<comment type="caution">
    <text evidence="1">The sequence shown here is derived from an EMBL/GenBank/DDBJ whole genome shotgun (WGS) entry which is preliminary data.</text>
</comment>
<dbReference type="EMBL" id="VSSQ01021725">
    <property type="protein sequence ID" value="MPM67493.1"/>
    <property type="molecule type" value="Genomic_DNA"/>
</dbReference>
<dbReference type="Gene3D" id="3.40.50.880">
    <property type="match status" value="1"/>
</dbReference>
<organism evidence="1">
    <name type="scientific">bioreactor metagenome</name>
    <dbReference type="NCBI Taxonomy" id="1076179"/>
    <lineage>
        <taxon>unclassified sequences</taxon>
        <taxon>metagenomes</taxon>
        <taxon>ecological metagenomes</taxon>
    </lineage>
</organism>
<evidence type="ECO:0008006" key="2">
    <source>
        <dbReference type="Google" id="ProtNLM"/>
    </source>
</evidence>
<evidence type="ECO:0000313" key="1">
    <source>
        <dbReference type="EMBL" id="MPM67493.1"/>
    </source>
</evidence>
<protein>
    <recommendedName>
        <fullName evidence="2">Beta-galactosidase trimerisation domain-containing protein</fullName>
    </recommendedName>
</protein>
<dbReference type="AlphaFoldDB" id="A0A645BWI8"/>
<reference evidence="1" key="1">
    <citation type="submission" date="2019-08" db="EMBL/GenBank/DDBJ databases">
        <authorList>
            <person name="Kucharzyk K."/>
            <person name="Murdoch R.W."/>
            <person name="Higgins S."/>
            <person name="Loffler F."/>
        </authorList>
    </citation>
    <scope>NUCLEOTIDE SEQUENCE</scope>
</reference>
<name>A0A645BWI8_9ZZZZ</name>
<sequence>MKQAMEKYLAHLKIEIDRAHRAGGRAAFGDASGGHRYCYLAGVDFIRTETMVPHTMHLCSQARPAAEALGTGEWGVHIAIHHPMQPYFENHLGIYYLSLLQPWMMGANMIYEEDSLFLLFKEERQTWDDALTKGKRDMTRDFFRFAKTHPRTGRCVRHIAFLEGRYAAPFNGFICDSEQTPDYSVWGLFGNSDPAWGHRQPEKCRQVLDVLMPGANTQPLRQRYEKRRFFFSGTPFGDFDEVPVEARGDYFGRYRLLLNLGWHTMIAEDYAKLKDYVAGGGVLLTGIPQFSTHVRRDFLKDFVDLALWNDGDLSDFAGIRVKGRGVRYSGQWNCAGRESMAEPELSAMPNDSSEEDDAGFTAEVELAGAEVVIYDASTGAPLLVRRAFGKGWVYTLTLWAYPGHEKFQRFSAAVVAMLSAEARGEVYVEDDSGEVFWTQWRDTEDGADATLMLLNTDWSSRGNAKPVTVATGVFDFTTTVYERQALTIKIFGDCAVELPAAVHLGGKPGRLRLFGAGSATVKIRRADGGMETRTVDFGNHTAIDFRL</sequence>
<accession>A0A645BWI8</accession>
<dbReference type="InterPro" id="IPR029062">
    <property type="entry name" value="Class_I_gatase-like"/>
</dbReference>
<gene>
    <name evidence="1" type="ORF">SDC9_114416</name>
</gene>